<dbReference type="CDD" id="cd17574">
    <property type="entry name" value="REC_OmpR"/>
    <property type="match status" value="1"/>
</dbReference>
<dbReference type="OrthoDB" id="9802426at2"/>
<dbReference type="PROSITE" id="PS50110">
    <property type="entry name" value="RESPONSE_REGULATORY"/>
    <property type="match status" value="1"/>
</dbReference>
<dbReference type="Pfam" id="PF00072">
    <property type="entry name" value="Response_reg"/>
    <property type="match status" value="1"/>
</dbReference>
<dbReference type="Proteomes" id="UP000183208">
    <property type="component" value="Unassembled WGS sequence"/>
</dbReference>
<dbReference type="InterPro" id="IPR039420">
    <property type="entry name" value="WalR-like"/>
</dbReference>
<accession>A0A1H5CWG5</accession>
<evidence type="ECO:0000256" key="2">
    <source>
        <dbReference type="PROSITE-ProRule" id="PRU00169"/>
    </source>
</evidence>
<feature type="domain" description="OmpR/PhoB-type" evidence="5">
    <location>
        <begin position="130"/>
        <end position="227"/>
    </location>
</feature>
<dbReference type="SMART" id="SM00862">
    <property type="entry name" value="Trans_reg_C"/>
    <property type="match status" value="1"/>
</dbReference>
<proteinExistence type="predicted"/>
<dbReference type="PANTHER" id="PTHR48111">
    <property type="entry name" value="REGULATOR OF RPOS"/>
    <property type="match status" value="1"/>
</dbReference>
<dbReference type="SMART" id="SM00448">
    <property type="entry name" value="REC"/>
    <property type="match status" value="1"/>
</dbReference>
<sequence>MSAAPVKILVIDGEAAIRRLLRTGFSTQGYEIIDAPNGRAAIELLAQKPDLITLDLDLPDIPGFELLKVIRMRAETIPIVVLSGRDDGASKVQAFDLGADDYVTKPFGMDEFFARVRVALRHQLHAHGERSIFRVNDLSVDLVRRIVKVGQRDVNLSPKEYDLLRVLVQHAGQALTREFLLGKLWSSFTDAQYLRVYVRHLRQKIEVDPERPQYVLTEAGVGYRLRAPAPIARETQTHT</sequence>
<dbReference type="Gene3D" id="1.10.10.10">
    <property type="entry name" value="Winged helix-like DNA-binding domain superfamily/Winged helix DNA-binding domain"/>
    <property type="match status" value="1"/>
</dbReference>
<dbReference type="GO" id="GO:0000976">
    <property type="term" value="F:transcription cis-regulatory region binding"/>
    <property type="evidence" value="ECO:0007669"/>
    <property type="project" value="TreeGrafter"/>
</dbReference>
<dbReference type="InterPro" id="IPR001867">
    <property type="entry name" value="OmpR/PhoB-type_DNA-bd"/>
</dbReference>
<feature type="modified residue" description="4-aspartylphosphate" evidence="2">
    <location>
        <position position="55"/>
    </location>
</feature>
<dbReference type="AlphaFoldDB" id="A0A1H5CWG5"/>
<evidence type="ECO:0000313" key="6">
    <source>
        <dbReference type="EMBL" id="SED70977.1"/>
    </source>
</evidence>
<dbReference type="RefSeq" id="WP_074824503.1">
    <property type="nucleotide sequence ID" value="NZ_FNTI01000001.1"/>
</dbReference>
<keyword evidence="2" id="KW-0597">Phosphoprotein</keyword>
<feature type="domain" description="Response regulatory" evidence="4">
    <location>
        <begin position="7"/>
        <end position="120"/>
    </location>
</feature>
<evidence type="ECO:0000313" key="7">
    <source>
        <dbReference type="Proteomes" id="UP000183208"/>
    </source>
</evidence>
<dbReference type="InterPro" id="IPR011006">
    <property type="entry name" value="CheY-like_superfamily"/>
</dbReference>
<gene>
    <name evidence="6" type="ORF">SAMN05444171_4894</name>
</gene>
<dbReference type="Pfam" id="PF00486">
    <property type="entry name" value="Trans_reg_C"/>
    <property type="match status" value="1"/>
</dbReference>
<evidence type="ECO:0000256" key="1">
    <source>
        <dbReference type="ARBA" id="ARBA00023125"/>
    </source>
</evidence>
<name>A0A1H5CWG5_9BRAD</name>
<organism evidence="6 7">
    <name type="scientific">Bradyrhizobium lablabi</name>
    <dbReference type="NCBI Taxonomy" id="722472"/>
    <lineage>
        <taxon>Bacteria</taxon>
        <taxon>Pseudomonadati</taxon>
        <taxon>Pseudomonadota</taxon>
        <taxon>Alphaproteobacteria</taxon>
        <taxon>Hyphomicrobiales</taxon>
        <taxon>Nitrobacteraceae</taxon>
        <taxon>Bradyrhizobium</taxon>
    </lineage>
</organism>
<dbReference type="CDD" id="cd00383">
    <property type="entry name" value="trans_reg_C"/>
    <property type="match status" value="1"/>
</dbReference>
<dbReference type="InterPro" id="IPR036388">
    <property type="entry name" value="WH-like_DNA-bd_sf"/>
</dbReference>
<dbReference type="InterPro" id="IPR001789">
    <property type="entry name" value="Sig_transdc_resp-reg_receiver"/>
</dbReference>
<evidence type="ECO:0000259" key="5">
    <source>
        <dbReference type="PROSITE" id="PS51755"/>
    </source>
</evidence>
<dbReference type="PANTHER" id="PTHR48111:SF50">
    <property type="entry name" value="KDP OPERON TRANSCRIPTIONAL REGULATORY PROTEIN KDPE"/>
    <property type="match status" value="1"/>
</dbReference>
<dbReference type="Gene3D" id="3.40.50.2300">
    <property type="match status" value="1"/>
</dbReference>
<dbReference type="GO" id="GO:0005829">
    <property type="term" value="C:cytosol"/>
    <property type="evidence" value="ECO:0007669"/>
    <property type="project" value="TreeGrafter"/>
</dbReference>
<dbReference type="EMBL" id="FNTI01000001">
    <property type="protein sequence ID" value="SED70977.1"/>
    <property type="molecule type" value="Genomic_DNA"/>
</dbReference>
<keyword evidence="1 3" id="KW-0238">DNA-binding</keyword>
<feature type="DNA-binding region" description="OmpR/PhoB-type" evidence="3">
    <location>
        <begin position="130"/>
        <end position="227"/>
    </location>
</feature>
<reference evidence="6 7" key="1">
    <citation type="submission" date="2016-10" db="EMBL/GenBank/DDBJ databases">
        <authorList>
            <person name="de Groot N.N."/>
        </authorList>
    </citation>
    <scope>NUCLEOTIDE SEQUENCE [LARGE SCALE GENOMIC DNA]</scope>
    <source>
        <strain evidence="6 7">GAS522</strain>
    </source>
</reference>
<dbReference type="GO" id="GO:0006355">
    <property type="term" value="P:regulation of DNA-templated transcription"/>
    <property type="evidence" value="ECO:0007669"/>
    <property type="project" value="InterPro"/>
</dbReference>
<dbReference type="SUPFAM" id="SSF52172">
    <property type="entry name" value="CheY-like"/>
    <property type="match status" value="1"/>
</dbReference>
<evidence type="ECO:0000256" key="3">
    <source>
        <dbReference type="PROSITE-ProRule" id="PRU01091"/>
    </source>
</evidence>
<evidence type="ECO:0000259" key="4">
    <source>
        <dbReference type="PROSITE" id="PS50110"/>
    </source>
</evidence>
<dbReference type="GO" id="GO:0032993">
    <property type="term" value="C:protein-DNA complex"/>
    <property type="evidence" value="ECO:0007669"/>
    <property type="project" value="TreeGrafter"/>
</dbReference>
<dbReference type="GO" id="GO:0000156">
    <property type="term" value="F:phosphorelay response regulator activity"/>
    <property type="evidence" value="ECO:0007669"/>
    <property type="project" value="TreeGrafter"/>
</dbReference>
<dbReference type="PROSITE" id="PS51755">
    <property type="entry name" value="OMPR_PHOB"/>
    <property type="match status" value="1"/>
</dbReference>
<protein>
    <submittedName>
        <fullName evidence="6">Two-component system, OmpR family, KDP operon response regulator KdpE</fullName>
    </submittedName>
</protein>